<dbReference type="Pfam" id="PF04937">
    <property type="entry name" value="DUF659"/>
    <property type="match status" value="1"/>
</dbReference>
<proteinExistence type="predicted"/>
<feature type="domain" description="DUF659" evidence="2">
    <location>
        <begin position="59"/>
        <end position="167"/>
    </location>
</feature>
<feature type="region of interest" description="Disordered" evidence="1">
    <location>
        <begin position="305"/>
        <end position="330"/>
    </location>
</feature>
<protein>
    <recommendedName>
        <fullName evidence="2">DUF659 domain-containing protein</fullName>
    </recommendedName>
</protein>
<accession>A0A438C807</accession>
<evidence type="ECO:0000259" key="2">
    <source>
        <dbReference type="Pfam" id="PF04937"/>
    </source>
</evidence>
<name>A0A438C807_VITVI</name>
<feature type="compositionally biased region" description="Polar residues" evidence="1">
    <location>
        <begin position="309"/>
        <end position="326"/>
    </location>
</feature>
<evidence type="ECO:0000313" key="4">
    <source>
        <dbReference type="Proteomes" id="UP000288805"/>
    </source>
</evidence>
<organism evidence="3 4">
    <name type="scientific">Vitis vinifera</name>
    <name type="common">Grape</name>
    <dbReference type="NCBI Taxonomy" id="29760"/>
    <lineage>
        <taxon>Eukaryota</taxon>
        <taxon>Viridiplantae</taxon>
        <taxon>Streptophyta</taxon>
        <taxon>Embryophyta</taxon>
        <taxon>Tracheophyta</taxon>
        <taxon>Spermatophyta</taxon>
        <taxon>Magnoliopsida</taxon>
        <taxon>eudicotyledons</taxon>
        <taxon>Gunneridae</taxon>
        <taxon>Pentapetalae</taxon>
        <taxon>rosids</taxon>
        <taxon>Vitales</taxon>
        <taxon>Vitaceae</taxon>
        <taxon>Viteae</taxon>
        <taxon>Vitis</taxon>
    </lineage>
</organism>
<reference evidence="3 4" key="1">
    <citation type="journal article" date="2018" name="PLoS Genet.">
        <title>Population sequencing reveals clonal diversity and ancestral inbreeding in the grapevine cultivar Chardonnay.</title>
        <authorList>
            <person name="Roach M.J."/>
            <person name="Johnson D.L."/>
            <person name="Bohlmann J."/>
            <person name="van Vuuren H.J."/>
            <person name="Jones S.J."/>
            <person name="Pretorius I.S."/>
            <person name="Schmidt S.A."/>
            <person name="Borneman A.R."/>
        </authorList>
    </citation>
    <scope>NUCLEOTIDE SEQUENCE [LARGE SCALE GENOMIC DNA]</scope>
    <source>
        <strain evidence="4">cv. Chardonnay</strain>
        <tissue evidence="3">Leaf</tissue>
    </source>
</reference>
<evidence type="ECO:0000313" key="3">
    <source>
        <dbReference type="EMBL" id="RVW19370.1"/>
    </source>
</evidence>
<dbReference type="AlphaFoldDB" id="A0A438C807"/>
<dbReference type="PANTHER" id="PTHR32166">
    <property type="entry name" value="OSJNBA0013A04.12 PROTEIN"/>
    <property type="match status" value="1"/>
</dbReference>
<evidence type="ECO:0000256" key="1">
    <source>
        <dbReference type="SAM" id="MobiDB-lite"/>
    </source>
</evidence>
<dbReference type="EMBL" id="QGNW01002495">
    <property type="protein sequence ID" value="RVW19370.1"/>
    <property type="molecule type" value="Genomic_DNA"/>
</dbReference>
<dbReference type="InterPro" id="IPR007021">
    <property type="entry name" value="DUF659"/>
</dbReference>
<comment type="caution">
    <text evidence="3">The sequence shown here is derived from an EMBL/GenBank/DDBJ whole genome shotgun (WGS) entry which is preliminary data.</text>
</comment>
<gene>
    <name evidence="3" type="ORF">CK203_116939</name>
</gene>
<sequence length="358" mass="40658">MASASGSGGGGGGSGMFGRDLAWKHMHVMDEDNDENEEVYMYPVDMHPDERDGMRIKPPSPYEIKNKYLEREYKDMEAYVNQQRDKWKTYGCTIMSNGWTGPMRLSIINFMVYPKGSTVFLKIFNASNNIKDHKYIYKLLKNVIKEVEVDNMVQIVIDNGSMFVKEGSDRKITNFIYNHGWLLAEMRKYCGGDIVRLGAKRPGVGSDLDLIQAVHDVFAKLDPNVELISQFGNELKLHNMEAKNDRVTEKDYLDLLNILAKVGEEEDNQLFQWVRPIYLDDEVEVHNESFTKDTEDSFQRALDSHQKVDSTSVGQSSRPSTASTFASGYDGSRGGTELMMEVITQEEILGNANKVNIQ</sequence>
<dbReference type="PANTHER" id="PTHR32166:SF122">
    <property type="entry name" value="OS09G0499600 PROTEIN"/>
    <property type="match status" value="1"/>
</dbReference>
<dbReference type="Proteomes" id="UP000288805">
    <property type="component" value="Unassembled WGS sequence"/>
</dbReference>